<dbReference type="AlphaFoldDB" id="A0A162K2A1"/>
<comment type="caution">
    <text evidence="1">The sequence shown here is derived from an EMBL/GenBank/DDBJ whole genome shotgun (WGS) entry which is preliminary data.</text>
</comment>
<evidence type="ECO:0000313" key="1">
    <source>
        <dbReference type="EMBL" id="OAB41956.1"/>
    </source>
</evidence>
<name>A0A162K2A1_9BACL</name>
<evidence type="ECO:0000313" key="2">
    <source>
        <dbReference type="Proteomes" id="UP000076967"/>
    </source>
</evidence>
<organism evidence="1 2">
    <name type="scientific">Paenibacillus glacialis</name>
    <dbReference type="NCBI Taxonomy" id="494026"/>
    <lineage>
        <taxon>Bacteria</taxon>
        <taxon>Bacillati</taxon>
        <taxon>Bacillota</taxon>
        <taxon>Bacilli</taxon>
        <taxon>Bacillales</taxon>
        <taxon>Paenibacillaceae</taxon>
        <taxon>Paenibacillus</taxon>
    </lineage>
</organism>
<keyword evidence="2" id="KW-1185">Reference proteome</keyword>
<accession>A0A162K2A1</accession>
<dbReference type="Proteomes" id="UP000076967">
    <property type="component" value="Unassembled WGS sequence"/>
</dbReference>
<proteinExistence type="predicted"/>
<gene>
    <name evidence="1" type="ORF">PGLA_14120</name>
</gene>
<dbReference type="RefSeq" id="WP_068533758.1">
    <property type="nucleotide sequence ID" value="NZ_LVJH01000025.1"/>
</dbReference>
<dbReference type="EMBL" id="LVJH01000025">
    <property type="protein sequence ID" value="OAB41956.1"/>
    <property type="molecule type" value="Genomic_DNA"/>
</dbReference>
<reference evidence="1 2" key="1">
    <citation type="submission" date="2016-03" db="EMBL/GenBank/DDBJ databases">
        <title>Draft genome sequence of Paenibacillus glacialis DSM 22343.</title>
        <authorList>
            <person name="Shin S.-K."/>
            <person name="Yi H."/>
        </authorList>
    </citation>
    <scope>NUCLEOTIDE SEQUENCE [LARGE SCALE GENOMIC DNA]</scope>
    <source>
        <strain evidence="1 2">DSM 22343</strain>
    </source>
</reference>
<sequence>MRKYSALHCFMQELFIGSLANAHQDNQVFPYILALSPYPRPPEALQLNHTLHALQISFYLRALLNDLLCLNDLLIDRFSLSMRNIPHTLSYLTKDHC</sequence>
<protein>
    <submittedName>
        <fullName evidence="1">Uncharacterized protein</fullName>
    </submittedName>
</protein>